<keyword evidence="4" id="KW-0732">Signal</keyword>
<protein>
    <submittedName>
        <fullName evidence="6">ABC transporter substrate-binding protein</fullName>
    </submittedName>
</protein>
<proteinExistence type="inferred from homology"/>
<comment type="caution">
    <text evidence="6">The sequence shown here is derived from an EMBL/GenBank/DDBJ whole genome shotgun (WGS) entry which is preliminary data.</text>
</comment>
<evidence type="ECO:0000313" key="7">
    <source>
        <dbReference type="Proteomes" id="UP001380601"/>
    </source>
</evidence>
<dbReference type="CDD" id="cd01146">
    <property type="entry name" value="FhuD"/>
    <property type="match status" value="1"/>
</dbReference>
<gene>
    <name evidence="6" type="ORF">AADA34_02910</name>
</gene>
<reference evidence="6 7" key="1">
    <citation type="submission" date="2024-04" db="EMBL/GenBank/DDBJ databases">
        <title>Staphylococcus debuckii a clinical isolate.</title>
        <authorList>
            <person name="Magnan C."/>
            <person name="Plumet L."/>
            <person name="Morsli M."/>
            <person name="Molle V."/>
            <person name="Lavigne J.-P."/>
        </authorList>
    </citation>
    <scope>NUCLEOTIDE SEQUENCE [LARGE SCALE GENOMIC DNA]</scope>
    <source>
        <strain evidence="6 7">NSD001</strain>
    </source>
</reference>
<dbReference type="PANTHER" id="PTHR30532:SF29">
    <property type="entry name" value="FE(3+) DICITRATE-BINDING PERIPLASMIC PROTEIN"/>
    <property type="match status" value="1"/>
</dbReference>
<evidence type="ECO:0000313" key="6">
    <source>
        <dbReference type="EMBL" id="MEL0537675.1"/>
    </source>
</evidence>
<comment type="similarity">
    <text evidence="2">Belongs to the bacterial solute-binding protein 8 family.</text>
</comment>
<dbReference type="SUPFAM" id="SSF53807">
    <property type="entry name" value="Helical backbone' metal receptor"/>
    <property type="match status" value="1"/>
</dbReference>
<sequence>MVEVNNVAGVTKVADNVERVAVLEFSFVDDLVALGISPVAIADDSNKDKIIEPVRKHLKDYISVGERENPNLDKLREAEPQLIIADSTRHKDIYDELNKITPTILLNSFGGDYKENLESFKTVSQAVSKEEEGKKRLEEHDKKVDEGSKNISIDKKLSTLPVVPAKIGVAAHSDKSYVGQFLEILGFDIPLSQQDANKYKPYLDGPYLQMTPDQLAELDPERLIIMSDEEDEDALEKLENADAYKKINAVENDHVHKVGRLAWAKSRGLIASENIVKELSEFKK</sequence>
<evidence type="ECO:0000256" key="4">
    <source>
        <dbReference type="ARBA" id="ARBA00022729"/>
    </source>
</evidence>
<dbReference type="EMBL" id="JBBWSC010000002">
    <property type="protein sequence ID" value="MEL0537675.1"/>
    <property type="molecule type" value="Genomic_DNA"/>
</dbReference>
<dbReference type="RefSeq" id="WP_341611354.1">
    <property type="nucleotide sequence ID" value="NZ_JBBWSC010000002.1"/>
</dbReference>
<evidence type="ECO:0000256" key="1">
    <source>
        <dbReference type="ARBA" id="ARBA00004196"/>
    </source>
</evidence>
<dbReference type="Pfam" id="PF01497">
    <property type="entry name" value="Peripla_BP_2"/>
    <property type="match status" value="1"/>
</dbReference>
<feature type="domain" description="Fe/B12 periplasmic-binding" evidence="5">
    <location>
        <begin position="19"/>
        <end position="284"/>
    </location>
</feature>
<dbReference type="PANTHER" id="PTHR30532">
    <property type="entry name" value="IRON III DICITRATE-BINDING PERIPLASMIC PROTEIN"/>
    <property type="match status" value="1"/>
</dbReference>
<dbReference type="PROSITE" id="PS50983">
    <property type="entry name" value="FE_B12_PBP"/>
    <property type="match status" value="1"/>
</dbReference>
<evidence type="ECO:0000256" key="2">
    <source>
        <dbReference type="ARBA" id="ARBA00008814"/>
    </source>
</evidence>
<dbReference type="Proteomes" id="UP001380601">
    <property type="component" value="Unassembled WGS sequence"/>
</dbReference>
<dbReference type="InterPro" id="IPR002491">
    <property type="entry name" value="ABC_transptr_periplasmic_BD"/>
</dbReference>
<keyword evidence="7" id="KW-1185">Reference proteome</keyword>
<evidence type="ECO:0000256" key="3">
    <source>
        <dbReference type="ARBA" id="ARBA00022448"/>
    </source>
</evidence>
<comment type="subcellular location">
    <subcellularLocation>
        <location evidence="1">Cell envelope</location>
    </subcellularLocation>
</comment>
<keyword evidence="3" id="KW-0813">Transport</keyword>
<dbReference type="Gene3D" id="3.40.50.1980">
    <property type="entry name" value="Nitrogenase molybdenum iron protein domain"/>
    <property type="match status" value="2"/>
</dbReference>
<organism evidence="6 7">
    <name type="scientific">Staphylococcus debuckii</name>
    <dbReference type="NCBI Taxonomy" id="2044912"/>
    <lineage>
        <taxon>Bacteria</taxon>
        <taxon>Bacillati</taxon>
        <taxon>Bacillota</taxon>
        <taxon>Bacilli</taxon>
        <taxon>Bacillales</taxon>
        <taxon>Staphylococcaceae</taxon>
        <taxon>Staphylococcus</taxon>
    </lineage>
</organism>
<dbReference type="InterPro" id="IPR051313">
    <property type="entry name" value="Bact_iron-sidero_bind"/>
</dbReference>
<evidence type="ECO:0000259" key="5">
    <source>
        <dbReference type="PROSITE" id="PS50983"/>
    </source>
</evidence>
<accession>A0ABU9EXG4</accession>
<name>A0ABU9EXG4_9STAP</name>